<dbReference type="FunFam" id="3.40.50.300:FF:000056">
    <property type="entry name" value="Cell division ATP-binding protein FtsE"/>
    <property type="match status" value="1"/>
</dbReference>
<evidence type="ECO:0000313" key="9">
    <source>
        <dbReference type="Proteomes" id="UP000501451"/>
    </source>
</evidence>
<dbReference type="Proteomes" id="UP000501451">
    <property type="component" value="Chromosome"/>
</dbReference>
<evidence type="ECO:0000256" key="3">
    <source>
        <dbReference type="ARBA" id="ARBA00022741"/>
    </source>
</evidence>
<dbReference type="PANTHER" id="PTHR24220:SF470">
    <property type="entry name" value="CELL DIVISION ATP-BINDING PROTEIN FTSE"/>
    <property type="match status" value="1"/>
</dbReference>
<keyword evidence="4 8" id="KW-0067">ATP-binding</keyword>
<dbReference type="AlphaFoldDB" id="A0A6G7K9Q8"/>
<protein>
    <submittedName>
        <fullName evidence="8">ATP-binding cassette domain-containing protein</fullName>
    </submittedName>
</protein>
<dbReference type="SMART" id="SM00382">
    <property type="entry name" value="AAA"/>
    <property type="match status" value="1"/>
</dbReference>
<accession>A0A6G7K9Q8</accession>
<comment type="catalytic activity">
    <reaction evidence="5">
        <text>ATP + H2O = ADP + phosphate + H(+)</text>
        <dbReference type="Rhea" id="RHEA:13065"/>
        <dbReference type="ChEBI" id="CHEBI:15377"/>
        <dbReference type="ChEBI" id="CHEBI:15378"/>
        <dbReference type="ChEBI" id="CHEBI:30616"/>
        <dbReference type="ChEBI" id="CHEBI:43474"/>
        <dbReference type="ChEBI" id="CHEBI:456216"/>
    </reaction>
</comment>
<dbReference type="SUPFAM" id="SSF52540">
    <property type="entry name" value="P-loop containing nucleoside triphosphate hydrolases"/>
    <property type="match status" value="1"/>
</dbReference>
<dbReference type="PROSITE" id="PS50893">
    <property type="entry name" value="ABC_TRANSPORTER_2"/>
    <property type="match status" value="1"/>
</dbReference>
<keyword evidence="3" id="KW-0547">Nucleotide-binding</keyword>
<reference evidence="8 9" key="1">
    <citation type="journal article" date="2017" name="Int. J. Syst. Evol. Microbiol.">
        <title>Jeotgalibaca porci sp. nov. and Jeotgalibaca arthritidis sp. nov., isolated from pigs, and emended description of the genus Jeotgalibaca.</title>
        <authorList>
            <person name="Zamora L."/>
            <person name="Perez-Sancho M."/>
            <person name="Dominguez L."/>
            <person name="Fernandez-Garayzabal J.F."/>
            <person name="Vela A.I."/>
        </authorList>
    </citation>
    <scope>NUCLEOTIDE SEQUENCE [LARGE SCALE GENOMIC DNA]</scope>
    <source>
        <strain evidence="8 9">CECT 9157</strain>
    </source>
</reference>
<dbReference type="PROSITE" id="PS00211">
    <property type="entry name" value="ABC_TRANSPORTER_1"/>
    <property type="match status" value="1"/>
</dbReference>
<proteinExistence type="inferred from homology"/>
<dbReference type="KEGG" id="jar:G7057_05655"/>
<dbReference type="GO" id="GO:0005524">
    <property type="term" value="F:ATP binding"/>
    <property type="evidence" value="ECO:0007669"/>
    <property type="project" value="UniProtKB-KW"/>
</dbReference>
<evidence type="ECO:0000256" key="4">
    <source>
        <dbReference type="ARBA" id="ARBA00022840"/>
    </source>
</evidence>
<dbReference type="InterPro" id="IPR017871">
    <property type="entry name" value="ABC_transporter-like_CS"/>
</dbReference>
<keyword evidence="2" id="KW-0813">Transport</keyword>
<dbReference type="InterPro" id="IPR003593">
    <property type="entry name" value="AAA+_ATPase"/>
</dbReference>
<dbReference type="GO" id="GO:0005886">
    <property type="term" value="C:plasma membrane"/>
    <property type="evidence" value="ECO:0007669"/>
    <property type="project" value="TreeGrafter"/>
</dbReference>
<evidence type="ECO:0000259" key="7">
    <source>
        <dbReference type="PROSITE" id="PS50893"/>
    </source>
</evidence>
<dbReference type="RefSeq" id="WP_166161937.1">
    <property type="nucleotide sequence ID" value="NZ_CP049740.1"/>
</dbReference>
<name>A0A6G7K9Q8_9LACT</name>
<dbReference type="PANTHER" id="PTHR24220">
    <property type="entry name" value="IMPORT ATP-BINDING PROTEIN"/>
    <property type="match status" value="1"/>
</dbReference>
<evidence type="ECO:0000313" key="8">
    <source>
        <dbReference type="EMBL" id="QII81986.1"/>
    </source>
</evidence>
<keyword evidence="9" id="KW-1185">Reference proteome</keyword>
<gene>
    <name evidence="8" type="ORF">G7057_05655</name>
</gene>
<evidence type="ECO:0000256" key="2">
    <source>
        <dbReference type="ARBA" id="ARBA00022448"/>
    </source>
</evidence>
<dbReference type="InterPro" id="IPR027417">
    <property type="entry name" value="P-loop_NTPase"/>
</dbReference>
<evidence type="ECO:0000256" key="1">
    <source>
        <dbReference type="ARBA" id="ARBA00005417"/>
    </source>
</evidence>
<sequence length="241" mass="27410">MNIIECHQATKIYSNNVTGVKDVSFSIKEGEFVYLLGASGSGKSTLIRLLSCQESLTKGKSIICGHDTSKLKKRDYYKIRREVGVVHQNYKLLQNKTVYENIAFVLESIDTLTEELDSNIRRALTLVELGNRAQCYPHELSGGEQQRLAIARAFINNPKVLIADEPTGNLDPRTSMEIFRLLYRINKGGTTIILATHDQDVIKNFQYRILTLEEGVLVSDQEQKERGSLQYDFRKKAYFIV</sequence>
<comment type="function">
    <text evidence="6">Part of the ABC transporter FtsEX involved in cellular division. Has ATPase activity. Essential for cell division and viability.</text>
</comment>
<dbReference type="GO" id="GO:0022857">
    <property type="term" value="F:transmembrane transporter activity"/>
    <property type="evidence" value="ECO:0007669"/>
    <property type="project" value="TreeGrafter"/>
</dbReference>
<dbReference type="GO" id="GO:0016887">
    <property type="term" value="F:ATP hydrolysis activity"/>
    <property type="evidence" value="ECO:0007669"/>
    <property type="project" value="InterPro"/>
</dbReference>
<dbReference type="Gene3D" id="3.40.50.300">
    <property type="entry name" value="P-loop containing nucleotide triphosphate hydrolases"/>
    <property type="match status" value="1"/>
</dbReference>
<comment type="similarity">
    <text evidence="1">Belongs to the ABC transporter superfamily.</text>
</comment>
<dbReference type="EMBL" id="CP049740">
    <property type="protein sequence ID" value="QII81986.1"/>
    <property type="molecule type" value="Genomic_DNA"/>
</dbReference>
<dbReference type="CDD" id="cd03255">
    <property type="entry name" value="ABC_MJ0796_LolCDE_FtsE"/>
    <property type="match status" value="1"/>
</dbReference>
<dbReference type="InterPro" id="IPR003439">
    <property type="entry name" value="ABC_transporter-like_ATP-bd"/>
</dbReference>
<evidence type="ECO:0000256" key="6">
    <source>
        <dbReference type="ARBA" id="ARBA00055994"/>
    </source>
</evidence>
<organism evidence="8 9">
    <name type="scientific">Jeotgalibaca arthritidis</name>
    <dbReference type="NCBI Taxonomy" id="1868794"/>
    <lineage>
        <taxon>Bacteria</taxon>
        <taxon>Bacillati</taxon>
        <taxon>Bacillota</taxon>
        <taxon>Bacilli</taxon>
        <taxon>Lactobacillales</taxon>
        <taxon>Carnobacteriaceae</taxon>
        <taxon>Jeotgalibaca</taxon>
    </lineage>
</organism>
<evidence type="ECO:0000256" key="5">
    <source>
        <dbReference type="ARBA" id="ARBA00049360"/>
    </source>
</evidence>
<dbReference type="InterPro" id="IPR015854">
    <property type="entry name" value="ABC_transpr_LolD-like"/>
</dbReference>
<dbReference type="Pfam" id="PF00005">
    <property type="entry name" value="ABC_tran"/>
    <property type="match status" value="1"/>
</dbReference>
<feature type="domain" description="ABC transporter" evidence="7">
    <location>
        <begin position="4"/>
        <end position="239"/>
    </location>
</feature>
<dbReference type="InterPro" id="IPR017911">
    <property type="entry name" value="MacB-like_ATP-bd"/>
</dbReference>